<dbReference type="EMBL" id="BAABFX010000042">
    <property type="protein sequence ID" value="GAA4401394.1"/>
    <property type="molecule type" value="Genomic_DNA"/>
</dbReference>
<evidence type="ECO:0000256" key="2">
    <source>
        <dbReference type="SAM" id="Phobius"/>
    </source>
</evidence>
<reference evidence="4" key="1">
    <citation type="journal article" date="2019" name="Int. J. Syst. Evol. Microbiol.">
        <title>The Global Catalogue of Microorganisms (GCM) 10K type strain sequencing project: providing services to taxonomists for standard genome sequencing and annotation.</title>
        <authorList>
            <consortium name="The Broad Institute Genomics Platform"/>
            <consortium name="The Broad Institute Genome Sequencing Center for Infectious Disease"/>
            <person name="Wu L."/>
            <person name="Ma J."/>
        </authorList>
    </citation>
    <scope>NUCLEOTIDE SEQUENCE [LARGE SCALE GENOMIC DNA]</scope>
    <source>
        <strain evidence="4">JCM 17738</strain>
    </source>
</reference>
<feature type="transmembrane region" description="Helical" evidence="2">
    <location>
        <begin position="299"/>
        <end position="318"/>
    </location>
</feature>
<feature type="transmembrane region" description="Helical" evidence="2">
    <location>
        <begin position="237"/>
        <end position="256"/>
    </location>
</feature>
<dbReference type="RefSeq" id="WP_159902946.1">
    <property type="nucleotide sequence ID" value="NZ_BAABFX010000042.1"/>
</dbReference>
<protein>
    <submittedName>
        <fullName evidence="3">Uncharacterized protein</fullName>
    </submittedName>
</protein>
<dbReference type="Proteomes" id="UP001500390">
    <property type="component" value="Unassembled WGS sequence"/>
</dbReference>
<feature type="region of interest" description="Disordered" evidence="1">
    <location>
        <begin position="1"/>
        <end position="57"/>
    </location>
</feature>
<keyword evidence="2" id="KW-0472">Membrane</keyword>
<accession>A0ABP8K6Y3</accession>
<feature type="transmembrane region" description="Helical" evidence="2">
    <location>
        <begin position="183"/>
        <end position="201"/>
    </location>
</feature>
<feature type="transmembrane region" description="Helical" evidence="2">
    <location>
        <begin position="207"/>
        <end position="225"/>
    </location>
</feature>
<evidence type="ECO:0000313" key="4">
    <source>
        <dbReference type="Proteomes" id="UP001500390"/>
    </source>
</evidence>
<evidence type="ECO:0000256" key="1">
    <source>
        <dbReference type="SAM" id="MobiDB-lite"/>
    </source>
</evidence>
<sequence length="319" mass="31951">MDEDSSDVTPEAGGTTSDAVAPAAASAPVPVPALVPEPEPAPGAQPEPETRAARRARRDAVLHEPVLPALATVPRPVTVAATVVLAGLLILALVADPVLLAAGLAWAGIVVAWGWPAVHGSSSRFGSSLAIGVPAVLAPAAGVASPEEPYLRLVPVALIIGLAIMFGHQILRRDGRPRLTDSIGVTSFGLAVIALGTTWLPLSRGDFTTQIAVVAFVAIATASFADLGAGMAALRPWMLPAAMLLGGLGAIIAASVIDGPGVAPAALVGFVCAAVSHAMRRVHSVLPAITTVKSQMSSAAAALLVPGVVAYGLSLLIIG</sequence>
<comment type="caution">
    <text evidence="3">The sequence shown here is derived from an EMBL/GenBank/DDBJ whole genome shotgun (WGS) entry which is preliminary data.</text>
</comment>
<feature type="compositionally biased region" description="Low complexity" evidence="1">
    <location>
        <begin position="19"/>
        <end position="28"/>
    </location>
</feature>
<keyword evidence="2" id="KW-0812">Transmembrane</keyword>
<feature type="transmembrane region" description="Helical" evidence="2">
    <location>
        <begin position="77"/>
        <end position="94"/>
    </location>
</feature>
<feature type="compositionally biased region" description="Basic and acidic residues" evidence="1">
    <location>
        <begin position="48"/>
        <end position="57"/>
    </location>
</feature>
<feature type="transmembrane region" description="Helical" evidence="2">
    <location>
        <begin position="150"/>
        <end position="171"/>
    </location>
</feature>
<keyword evidence="4" id="KW-1185">Reference proteome</keyword>
<proteinExistence type="predicted"/>
<feature type="compositionally biased region" description="Pro residues" evidence="1">
    <location>
        <begin position="29"/>
        <end position="45"/>
    </location>
</feature>
<evidence type="ECO:0000313" key="3">
    <source>
        <dbReference type="EMBL" id="GAA4401394.1"/>
    </source>
</evidence>
<name>A0ABP8K6Y3_9MICO</name>
<keyword evidence="2" id="KW-1133">Transmembrane helix</keyword>
<feature type="transmembrane region" description="Helical" evidence="2">
    <location>
        <begin position="100"/>
        <end position="118"/>
    </location>
</feature>
<organism evidence="3 4">
    <name type="scientific">Ornithinibacter aureus</name>
    <dbReference type="NCBI Taxonomy" id="622664"/>
    <lineage>
        <taxon>Bacteria</taxon>
        <taxon>Bacillati</taxon>
        <taxon>Actinomycetota</taxon>
        <taxon>Actinomycetes</taxon>
        <taxon>Micrococcales</taxon>
        <taxon>Intrasporangiaceae</taxon>
        <taxon>Ornithinibacter</taxon>
    </lineage>
</organism>
<gene>
    <name evidence="3" type="ORF">GCM10023153_29710</name>
</gene>